<dbReference type="InterPro" id="IPR023393">
    <property type="entry name" value="START-like_dom_sf"/>
</dbReference>
<sequence length="300" mass="32485">MSRIVKRHGAAEFEAELSLGFLAFSDEYVSRVRLMPPSAIVASASHTPLFEQLITSWRFFDGAVPGTCDAHFELIMQLRSIVAAAAVAMEPLWRQQVDIAFDAHAVDGALSLGRFVEACRHLGIAQDGAQGVEIRSPSTAAWDGPVSEVLLAAWFVEFDDDANGTIEREEFSHNLWLLTKASDEERMDHMFRKLDHNGSGAVERDDLALSMRRQLALARRLLPLLVRRQVRKETAAAALGSDDAGARAVPLAVRECQAEGVCDQASAVAAAAIDELDGQPGEKRQWHPGAMPGAGTGCGV</sequence>
<evidence type="ECO:0000313" key="5">
    <source>
        <dbReference type="Proteomes" id="UP000037460"/>
    </source>
</evidence>
<keyword evidence="5" id="KW-1185">Reference proteome</keyword>
<evidence type="ECO:0000313" key="4">
    <source>
        <dbReference type="EMBL" id="KOO32072.1"/>
    </source>
</evidence>
<dbReference type="AlphaFoldDB" id="A0A0M0K0H0"/>
<reference evidence="5" key="1">
    <citation type="journal article" date="2015" name="PLoS Genet.">
        <title>Genome Sequence and Transcriptome Analyses of Chrysochromulina tobin: Metabolic Tools for Enhanced Algal Fitness in the Prominent Order Prymnesiales (Haptophyceae).</title>
        <authorList>
            <person name="Hovde B.T."/>
            <person name="Deodato C.R."/>
            <person name="Hunsperger H.M."/>
            <person name="Ryken S.A."/>
            <person name="Yost W."/>
            <person name="Jha R.K."/>
            <person name="Patterson J."/>
            <person name="Monnat R.J. Jr."/>
            <person name="Barlow S.B."/>
            <person name="Starkenburg S.R."/>
            <person name="Cattolico R.A."/>
        </authorList>
    </citation>
    <scope>NUCLEOTIDE SEQUENCE</scope>
    <source>
        <strain evidence="5">CCMP291</strain>
    </source>
</reference>
<name>A0A0M0K0H0_9EUKA</name>
<feature type="region of interest" description="Disordered" evidence="2">
    <location>
        <begin position="279"/>
        <end position="300"/>
    </location>
</feature>
<dbReference type="PROSITE" id="PS50222">
    <property type="entry name" value="EF_HAND_2"/>
    <property type="match status" value="1"/>
</dbReference>
<dbReference type="OrthoDB" id="292693at2759"/>
<dbReference type="GO" id="GO:0045333">
    <property type="term" value="P:cellular respiration"/>
    <property type="evidence" value="ECO:0007669"/>
    <property type="project" value="InterPro"/>
</dbReference>
<dbReference type="SUPFAM" id="SSF47473">
    <property type="entry name" value="EF-hand"/>
    <property type="match status" value="1"/>
</dbReference>
<protein>
    <submittedName>
        <fullName evidence="4">Protein coq10 a</fullName>
    </submittedName>
</protein>
<accession>A0A0M0K0H0</accession>
<dbReference type="GO" id="GO:0048039">
    <property type="term" value="F:ubiquinone binding"/>
    <property type="evidence" value="ECO:0007669"/>
    <property type="project" value="InterPro"/>
</dbReference>
<dbReference type="InterPro" id="IPR044996">
    <property type="entry name" value="COQ10-like"/>
</dbReference>
<dbReference type="PANTHER" id="PTHR12901">
    <property type="entry name" value="SPERM PROTEIN HOMOLOG"/>
    <property type="match status" value="1"/>
</dbReference>
<dbReference type="Gene3D" id="3.30.530.20">
    <property type="match status" value="1"/>
</dbReference>
<gene>
    <name evidence="4" type="ORF">Ctob_004947</name>
</gene>
<dbReference type="PROSITE" id="PS00018">
    <property type="entry name" value="EF_HAND_1"/>
    <property type="match status" value="2"/>
</dbReference>
<feature type="domain" description="EF-hand" evidence="3">
    <location>
        <begin position="182"/>
        <end position="217"/>
    </location>
</feature>
<proteinExistence type="predicted"/>
<keyword evidence="1" id="KW-0106">Calcium</keyword>
<comment type="caution">
    <text evidence="4">The sequence shown here is derived from an EMBL/GenBank/DDBJ whole genome shotgun (WGS) entry which is preliminary data.</text>
</comment>
<dbReference type="CDD" id="cd00051">
    <property type="entry name" value="EFh"/>
    <property type="match status" value="1"/>
</dbReference>
<organism evidence="4 5">
    <name type="scientific">Chrysochromulina tobinii</name>
    <dbReference type="NCBI Taxonomy" id="1460289"/>
    <lineage>
        <taxon>Eukaryota</taxon>
        <taxon>Haptista</taxon>
        <taxon>Haptophyta</taxon>
        <taxon>Prymnesiophyceae</taxon>
        <taxon>Prymnesiales</taxon>
        <taxon>Chrysochromulinaceae</taxon>
        <taxon>Chrysochromulina</taxon>
    </lineage>
</organism>
<evidence type="ECO:0000256" key="1">
    <source>
        <dbReference type="ARBA" id="ARBA00022837"/>
    </source>
</evidence>
<dbReference type="GO" id="GO:0005509">
    <property type="term" value="F:calcium ion binding"/>
    <property type="evidence" value="ECO:0007669"/>
    <property type="project" value="InterPro"/>
</dbReference>
<dbReference type="InterPro" id="IPR018247">
    <property type="entry name" value="EF_Hand_1_Ca_BS"/>
</dbReference>
<dbReference type="Proteomes" id="UP000037460">
    <property type="component" value="Unassembled WGS sequence"/>
</dbReference>
<evidence type="ECO:0000259" key="3">
    <source>
        <dbReference type="PROSITE" id="PS50222"/>
    </source>
</evidence>
<dbReference type="Pfam" id="PF13202">
    <property type="entry name" value="EF-hand_5"/>
    <property type="match status" value="2"/>
</dbReference>
<dbReference type="EMBL" id="JWZX01001854">
    <property type="protein sequence ID" value="KOO32072.1"/>
    <property type="molecule type" value="Genomic_DNA"/>
</dbReference>
<evidence type="ECO:0000256" key="2">
    <source>
        <dbReference type="SAM" id="MobiDB-lite"/>
    </source>
</evidence>
<dbReference type="Gene3D" id="1.10.238.10">
    <property type="entry name" value="EF-hand"/>
    <property type="match status" value="1"/>
</dbReference>
<dbReference type="PANTHER" id="PTHR12901:SF10">
    <property type="entry name" value="COENZYME Q-BINDING PROTEIN COQ10, MITOCHONDRIAL"/>
    <property type="match status" value="1"/>
</dbReference>
<dbReference type="GO" id="GO:0005739">
    <property type="term" value="C:mitochondrion"/>
    <property type="evidence" value="ECO:0007669"/>
    <property type="project" value="TreeGrafter"/>
</dbReference>
<dbReference type="InterPro" id="IPR011992">
    <property type="entry name" value="EF-hand-dom_pair"/>
</dbReference>
<dbReference type="InterPro" id="IPR002048">
    <property type="entry name" value="EF_hand_dom"/>
</dbReference>